<keyword evidence="1 7" id="KW-0489">Methyltransferase</keyword>
<dbReference type="PROSITE" id="PS51683">
    <property type="entry name" value="SAM_OMT_II"/>
    <property type="match status" value="1"/>
</dbReference>
<evidence type="ECO:0000256" key="3">
    <source>
        <dbReference type="ARBA" id="ARBA00022691"/>
    </source>
</evidence>
<keyword evidence="8" id="KW-1185">Reference proteome</keyword>
<gene>
    <name evidence="7" type="ORF">F6B93_10660</name>
</gene>
<protein>
    <submittedName>
        <fullName evidence="7">Hydroxyneurosporene methyltransferase</fullName>
    </submittedName>
</protein>
<evidence type="ECO:0000259" key="5">
    <source>
        <dbReference type="Pfam" id="PF00891"/>
    </source>
</evidence>
<dbReference type="InterPro" id="IPR029063">
    <property type="entry name" value="SAM-dependent_MTases_sf"/>
</dbReference>
<dbReference type="GO" id="GO:0008171">
    <property type="term" value="F:O-methyltransferase activity"/>
    <property type="evidence" value="ECO:0007669"/>
    <property type="project" value="InterPro"/>
</dbReference>
<feature type="domain" description="O-methyltransferase C-terminal" evidence="5">
    <location>
        <begin position="135"/>
        <end position="343"/>
    </location>
</feature>
<evidence type="ECO:0000256" key="4">
    <source>
        <dbReference type="PIRSR" id="PIRSR005739-1"/>
    </source>
</evidence>
<dbReference type="AlphaFoldDB" id="A0A975PWR8"/>
<dbReference type="GO" id="GO:0046983">
    <property type="term" value="F:protein dimerization activity"/>
    <property type="evidence" value="ECO:0007669"/>
    <property type="project" value="InterPro"/>
</dbReference>
<keyword evidence="2" id="KW-0808">Transferase</keyword>
<dbReference type="Gene3D" id="3.40.50.150">
    <property type="entry name" value="Vaccinia Virus protein VP39"/>
    <property type="match status" value="1"/>
</dbReference>
<dbReference type="GO" id="GO:0032259">
    <property type="term" value="P:methylation"/>
    <property type="evidence" value="ECO:0007669"/>
    <property type="project" value="UniProtKB-KW"/>
</dbReference>
<feature type="domain" description="O-methyltransferase dimerisation" evidence="6">
    <location>
        <begin position="36"/>
        <end position="108"/>
    </location>
</feature>
<dbReference type="PANTHER" id="PTHR43712:SF2">
    <property type="entry name" value="O-METHYLTRANSFERASE CICE"/>
    <property type="match status" value="1"/>
</dbReference>
<reference evidence="7" key="1">
    <citation type="submission" date="2019-12" db="EMBL/GenBank/DDBJ databases">
        <title>Mycobacterium spongiae sp. nov.</title>
        <authorList>
            <person name="Stinear T."/>
        </authorList>
    </citation>
    <scope>NUCLEOTIDE SEQUENCE</scope>
    <source>
        <strain evidence="7">FSD4b-SM</strain>
    </source>
</reference>
<evidence type="ECO:0000259" key="6">
    <source>
        <dbReference type="Pfam" id="PF08100"/>
    </source>
</evidence>
<proteinExistence type="predicted"/>
<sequence length="362" mass="39892">MPTRVPHPKMAHFVDRTRHRLTQLHQRTVPPYAAMMEFMVNAWTAQAISTAVELGIPDALRDGPLQLDELATRVDANPDAVRRLLRALIGRGIFRQRADGSYELNSLAGPLRSDAPLSVAGIARLLGSRQHREHWSHLADAVRTGRAVVPALHGVERPFDYLDQEPELSEVFNRAMAETSEMTVGPLLAAYRFDAYPTVVDVGGGVGQLLAAILAATPTSRGVLYDLRHAVAEAPELMRQHQVAERVRVTEGSFFDGVPAGGDIYVLKNVIHDWPDDKAVEILRNVRAAAQVGTTILLIEYVIPDHGREFLGHWTDLEMLLMQAGRERTIAEHRALLGDAGFEMTRLLATASPLSLVEARAV</sequence>
<dbReference type="RefSeq" id="WP_211699072.1">
    <property type="nucleotide sequence ID" value="NZ_CP046600.1"/>
</dbReference>
<dbReference type="Pfam" id="PF08100">
    <property type="entry name" value="Dimerisation"/>
    <property type="match status" value="1"/>
</dbReference>
<dbReference type="PIRSF" id="PIRSF005739">
    <property type="entry name" value="O-mtase"/>
    <property type="match status" value="1"/>
</dbReference>
<evidence type="ECO:0000313" key="8">
    <source>
        <dbReference type="Proteomes" id="UP000682202"/>
    </source>
</evidence>
<dbReference type="EMBL" id="CP046600">
    <property type="protein sequence ID" value="QUR67496.1"/>
    <property type="molecule type" value="Genomic_DNA"/>
</dbReference>
<dbReference type="Gene3D" id="1.10.287.1350">
    <property type="match status" value="1"/>
</dbReference>
<dbReference type="InterPro" id="IPR012967">
    <property type="entry name" value="COMT_dimerisation"/>
</dbReference>
<feature type="active site" description="Proton acceptor" evidence="4">
    <location>
        <position position="272"/>
    </location>
</feature>
<dbReference type="InterPro" id="IPR001077">
    <property type="entry name" value="COMT_C"/>
</dbReference>
<name>A0A975PWR8_9MYCO</name>
<dbReference type="InterPro" id="IPR036388">
    <property type="entry name" value="WH-like_DNA-bd_sf"/>
</dbReference>
<organism evidence="7 8">
    <name type="scientific">Mycobacterium spongiae</name>
    <dbReference type="NCBI Taxonomy" id="886343"/>
    <lineage>
        <taxon>Bacteria</taxon>
        <taxon>Bacillati</taxon>
        <taxon>Actinomycetota</taxon>
        <taxon>Actinomycetes</taxon>
        <taxon>Mycobacteriales</taxon>
        <taxon>Mycobacteriaceae</taxon>
        <taxon>Mycobacterium</taxon>
    </lineage>
</organism>
<dbReference type="Gene3D" id="1.10.10.10">
    <property type="entry name" value="Winged helix-like DNA-binding domain superfamily/Winged helix DNA-binding domain"/>
    <property type="match status" value="1"/>
</dbReference>
<dbReference type="KEGG" id="mspg:F6B93_10660"/>
<dbReference type="SUPFAM" id="SSF53335">
    <property type="entry name" value="S-adenosyl-L-methionine-dependent methyltransferases"/>
    <property type="match status" value="1"/>
</dbReference>
<evidence type="ECO:0000313" key="7">
    <source>
        <dbReference type="EMBL" id="QUR67496.1"/>
    </source>
</evidence>
<dbReference type="Proteomes" id="UP000682202">
    <property type="component" value="Chromosome"/>
</dbReference>
<dbReference type="SUPFAM" id="SSF46785">
    <property type="entry name" value="Winged helix' DNA-binding domain"/>
    <property type="match status" value="1"/>
</dbReference>
<keyword evidence="3" id="KW-0949">S-adenosyl-L-methionine</keyword>
<evidence type="ECO:0000256" key="2">
    <source>
        <dbReference type="ARBA" id="ARBA00022679"/>
    </source>
</evidence>
<accession>A0A975PWR8</accession>
<evidence type="ECO:0000256" key="1">
    <source>
        <dbReference type="ARBA" id="ARBA00022603"/>
    </source>
</evidence>
<dbReference type="Pfam" id="PF00891">
    <property type="entry name" value="Methyltransf_2"/>
    <property type="match status" value="1"/>
</dbReference>
<dbReference type="PANTHER" id="PTHR43712">
    <property type="entry name" value="PUTATIVE (AFU_ORTHOLOGUE AFUA_4G14580)-RELATED"/>
    <property type="match status" value="1"/>
</dbReference>
<dbReference type="InterPro" id="IPR016461">
    <property type="entry name" value="COMT-like"/>
</dbReference>
<dbReference type="InterPro" id="IPR036390">
    <property type="entry name" value="WH_DNA-bd_sf"/>
</dbReference>